<proteinExistence type="predicted"/>
<dbReference type="EMBL" id="GBXM01078857">
    <property type="protein sequence ID" value="JAH29720.1"/>
    <property type="molecule type" value="Transcribed_RNA"/>
</dbReference>
<sequence>MSKVCQQGLWGVHSYHMLHTVPDINSRPLNYIANTR</sequence>
<reference evidence="1" key="2">
    <citation type="journal article" date="2015" name="Fish Shellfish Immunol.">
        <title>Early steps in the European eel (Anguilla anguilla)-Vibrio vulnificus interaction in the gills: Role of the RtxA13 toxin.</title>
        <authorList>
            <person name="Callol A."/>
            <person name="Pajuelo D."/>
            <person name="Ebbesson L."/>
            <person name="Teles M."/>
            <person name="MacKenzie S."/>
            <person name="Amaro C."/>
        </authorList>
    </citation>
    <scope>NUCLEOTIDE SEQUENCE</scope>
</reference>
<protein>
    <submittedName>
        <fullName evidence="1">Uncharacterized protein</fullName>
    </submittedName>
</protein>
<evidence type="ECO:0000313" key="1">
    <source>
        <dbReference type="EMBL" id="JAH29720.1"/>
    </source>
</evidence>
<reference evidence="1" key="1">
    <citation type="submission" date="2014-11" db="EMBL/GenBank/DDBJ databases">
        <authorList>
            <person name="Amaro Gonzalez C."/>
        </authorList>
    </citation>
    <scope>NUCLEOTIDE SEQUENCE</scope>
</reference>
<organism evidence="1">
    <name type="scientific">Anguilla anguilla</name>
    <name type="common">European freshwater eel</name>
    <name type="synonym">Muraena anguilla</name>
    <dbReference type="NCBI Taxonomy" id="7936"/>
    <lineage>
        <taxon>Eukaryota</taxon>
        <taxon>Metazoa</taxon>
        <taxon>Chordata</taxon>
        <taxon>Craniata</taxon>
        <taxon>Vertebrata</taxon>
        <taxon>Euteleostomi</taxon>
        <taxon>Actinopterygii</taxon>
        <taxon>Neopterygii</taxon>
        <taxon>Teleostei</taxon>
        <taxon>Anguilliformes</taxon>
        <taxon>Anguillidae</taxon>
        <taxon>Anguilla</taxon>
    </lineage>
</organism>
<accession>A0A0E9RMP3</accession>
<name>A0A0E9RMP3_ANGAN</name>
<dbReference type="AlphaFoldDB" id="A0A0E9RMP3"/>